<dbReference type="OrthoDB" id="1923451at2759"/>
<accession>A0A068UWP4</accession>
<dbReference type="STRING" id="49390.A0A068UWP4"/>
<reference evidence="3" key="1">
    <citation type="journal article" date="2014" name="Science">
        <title>The coffee genome provides insight into the convergent evolution of caffeine biosynthesis.</title>
        <authorList>
            <person name="Denoeud F."/>
            <person name="Carretero-Paulet L."/>
            <person name="Dereeper A."/>
            <person name="Droc G."/>
            <person name="Guyot R."/>
            <person name="Pietrella M."/>
            <person name="Zheng C."/>
            <person name="Alberti A."/>
            <person name="Anthony F."/>
            <person name="Aprea G."/>
            <person name="Aury J.M."/>
            <person name="Bento P."/>
            <person name="Bernard M."/>
            <person name="Bocs S."/>
            <person name="Campa C."/>
            <person name="Cenci A."/>
            <person name="Combes M.C."/>
            <person name="Crouzillat D."/>
            <person name="Da Silva C."/>
            <person name="Daddiego L."/>
            <person name="De Bellis F."/>
            <person name="Dussert S."/>
            <person name="Garsmeur O."/>
            <person name="Gayraud T."/>
            <person name="Guignon V."/>
            <person name="Jahn K."/>
            <person name="Jamilloux V."/>
            <person name="Joet T."/>
            <person name="Labadie K."/>
            <person name="Lan T."/>
            <person name="Leclercq J."/>
            <person name="Lepelley M."/>
            <person name="Leroy T."/>
            <person name="Li L.T."/>
            <person name="Librado P."/>
            <person name="Lopez L."/>
            <person name="Munoz A."/>
            <person name="Noel B."/>
            <person name="Pallavicini A."/>
            <person name="Perrotta G."/>
            <person name="Poncet V."/>
            <person name="Pot D."/>
            <person name="Priyono X."/>
            <person name="Rigoreau M."/>
            <person name="Rouard M."/>
            <person name="Rozas J."/>
            <person name="Tranchant-Dubreuil C."/>
            <person name="VanBuren R."/>
            <person name="Zhang Q."/>
            <person name="Andrade A.C."/>
            <person name="Argout X."/>
            <person name="Bertrand B."/>
            <person name="de Kochko A."/>
            <person name="Graziosi G."/>
            <person name="Henry R.J."/>
            <person name="Jayarama X."/>
            <person name="Ming R."/>
            <person name="Nagai C."/>
            <person name="Rounsley S."/>
            <person name="Sankoff D."/>
            <person name="Giuliano G."/>
            <person name="Albert V.A."/>
            <person name="Wincker P."/>
            <person name="Lashermes P."/>
        </authorList>
    </citation>
    <scope>NUCLEOTIDE SEQUENCE [LARGE SCALE GENOMIC DNA]</scope>
    <source>
        <strain evidence="3">cv. DH200-94</strain>
    </source>
</reference>
<dbReference type="PROSITE" id="PS50011">
    <property type="entry name" value="PROTEIN_KINASE_DOM"/>
    <property type="match status" value="1"/>
</dbReference>
<dbReference type="Proteomes" id="UP000295252">
    <property type="component" value="Chromosome VI"/>
</dbReference>
<dbReference type="Pfam" id="PF00069">
    <property type="entry name" value="Pkinase"/>
    <property type="match status" value="1"/>
</dbReference>
<dbReference type="InterPro" id="IPR000719">
    <property type="entry name" value="Prot_kinase_dom"/>
</dbReference>
<protein>
    <recommendedName>
        <fullName evidence="1">Protein kinase domain-containing protein</fullName>
    </recommendedName>
</protein>
<dbReference type="PANTHER" id="PTHR48008">
    <property type="entry name" value="LEUCINE-RICH REPEAT RECEPTOR-LIKE PROTEIN KINASE IMK3-RELATED"/>
    <property type="match status" value="1"/>
</dbReference>
<dbReference type="AlphaFoldDB" id="A0A068UWP4"/>
<dbReference type="Gene3D" id="1.10.510.10">
    <property type="entry name" value="Transferase(Phosphotransferase) domain 1"/>
    <property type="match status" value="1"/>
</dbReference>
<dbReference type="PANTHER" id="PTHR48008:SF14">
    <property type="entry name" value="PROTEIN KINASE DOMAIN-CONTAINING PROTEIN"/>
    <property type="match status" value="1"/>
</dbReference>
<dbReference type="EMBL" id="HG739154">
    <property type="protein sequence ID" value="CDP12677.1"/>
    <property type="molecule type" value="Genomic_DNA"/>
</dbReference>
<dbReference type="InParanoid" id="A0A068UWP4"/>
<evidence type="ECO:0000313" key="2">
    <source>
        <dbReference type="EMBL" id="CDP12677.1"/>
    </source>
</evidence>
<dbReference type="Gramene" id="CDP12677">
    <property type="protein sequence ID" value="CDP12677"/>
    <property type="gene ID" value="GSCOC_T00037263001"/>
</dbReference>
<evidence type="ECO:0000313" key="3">
    <source>
        <dbReference type="Proteomes" id="UP000295252"/>
    </source>
</evidence>
<dbReference type="GO" id="GO:0004672">
    <property type="term" value="F:protein kinase activity"/>
    <property type="evidence" value="ECO:0007669"/>
    <property type="project" value="InterPro"/>
</dbReference>
<proteinExistence type="predicted"/>
<evidence type="ECO:0000259" key="1">
    <source>
        <dbReference type="PROSITE" id="PS50011"/>
    </source>
</evidence>
<dbReference type="InterPro" id="IPR008271">
    <property type="entry name" value="Ser/Thr_kinase_AS"/>
</dbReference>
<feature type="domain" description="Protein kinase" evidence="1">
    <location>
        <begin position="1"/>
        <end position="169"/>
    </location>
</feature>
<keyword evidence="3" id="KW-1185">Reference proteome</keyword>
<gene>
    <name evidence="2" type="ORF">GSCOC_T00037263001</name>
</gene>
<dbReference type="InterPro" id="IPR011009">
    <property type="entry name" value="Kinase-like_dom_sf"/>
</dbReference>
<dbReference type="SUPFAM" id="SSF56112">
    <property type="entry name" value="Protein kinase-like (PK-like)"/>
    <property type="match status" value="1"/>
</dbReference>
<dbReference type="PROSITE" id="PS00108">
    <property type="entry name" value="PROTEIN_KINASE_ST"/>
    <property type="match status" value="1"/>
</dbReference>
<name>A0A068UWP4_COFCA</name>
<dbReference type="PhylomeDB" id="A0A068UWP4"/>
<dbReference type="InterPro" id="IPR052451">
    <property type="entry name" value="Ser/Thr_kinase-like"/>
</dbReference>
<sequence>MNVIIDVASALEYLHRSYSIPVVHCDLKPNNVLLNEDMVACVTNFGVPKILSILHQYGSEGLVSTGSDIYSYGSMLIEVFARLKPIDEMFSDTRLRNWVKSYVPTANCIGGHNVYCENSYSLHRRFSQGQDECYRCSCFSRIARQPRKLFTQNKEIHILEIDFMSILRN</sequence>
<organism evidence="2 3">
    <name type="scientific">Coffea canephora</name>
    <name type="common">Robusta coffee</name>
    <dbReference type="NCBI Taxonomy" id="49390"/>
    <lineage>
        <taxon>Eukaryota</taxon>
        <taxon>Viridiplantae</taxon>
        <taxon>Streptophyta</taxon>
        <taxon>Embryophyta</taxon>
        <taxon>Tracheophyta</taxon>
        <taxon>Spermatophyta</taxon>
        <taxon>Magnoliopsida</taxon>
        <taxon>eudicotyledons</taxon>
        <taxon>Gunneridae</taxon>
        <taxon>Pentapetalae</taxon>
        <taxon>asterids</taxon>
        <taxon>lamiids</taxon>
        <taxon>Gentianales</taxon>
        <taxon>Rubiaceae</taxon>
        <taxon>Ixoroideae</taxon>
        <taxon>Gardenieae complex</taxon>
        <taxon>Bertiereae - Coffeeae clade</taxon>
        <taxon>Coffeeae</taxon>
        <taxon>Coffea</taxon>
    </lineage>
</organism>
<dbReference type="GO" id="GO:0005524">
    <property type="term" value="F:ATP binding"/>
    <property type="evidence" value="ECO:0007669"/>
    <property type="project" value="InterPro"/>
</dbReference>